<feature type="chain" id="PRO_5021286187" evidence="1">
    <location>
        <begin position="28"/>
        <end position="484"/>
    </location>
</feature>
<proteinExistence type="predicted"/>
<dbReference type="AlphaFoldDB" id="A0A4Y9SH86"/>
<dbReference type="InterPro" id="IPR012938">
    <property type="entry name" value="Glc/Sorbosone_DH"/>
</dbReference>
<protein>
    <submittedName>
        <fullName evidence="3">Glucose dehydrogenase</fullName>
    </submittedName>
</protein>
<reference evidence="3 4" key="1">
    <citation type="submission" date="2019-03" db="EMBL/GenBank/DDBJ databases">
        <title>Draft Genome Sequence of Massilia arenosa sp. nov., a Novel Massilia Species Isolated from a Sandy-loam Maize Soil.</title>
        <authorList>
            <person name="Raths R."/>
            <person name="Peta V."/>
            <person name="Bucking H."/>
        </authorList>
    </citation>
    <scope>NUCLEOTIDE SEQUENCE [LARGE SCALE GENOMIC DNA]</scope>
    <source>
        <strain evidence="3 4">MC02</strain>
    </source>
</reference>
<dbReference type="InterPro" id="IPR011042">
    <property type="entry name" value="6-blade_b-propeller_TolB-like"/>
</dbReference>
<dbReference type="Proteomes" id="UP000298438">
    <property type="component" value="Unassembled WGS sequence"/>
</dbReference>
<dbReference type="Gene3D" id="2.120.10.30">
    <property type="entry name" value="TolB, C-terminal domain"/>
    <property type="match status" value="1"/>
</dbReference>
<dbReference type="PANTHER" id="PTHR19328">
    <property type="entry name" value="HEDGEHOG-INTERACTING PROTEIN"/>
    <property type="match status" value="1"/>
</dbReference>
<dbReference type="OrthoDB" id="9770043at2"/>
<dbReference type="InterPro" id="IPR011041">
    <property type="entry name" value="Quinoprot_gluc/sorb_DH_b-prop"/>
</dbReference>
<dbReference type="PANTHER" id="PTHR19328:SF75">
    <property type="entry name" value="ALDOSE SUGAR DEHYDROGENASE YLII"/>
    <property type="match status" value="1"/>
</dbReference>
<evidence type="ECO:0000313" key="4">
    <source>
        <dbReference type="Proteomes" id="UP000298438"/>
    </source>
</evidence>
<dbReference type="SUPFAM" id="SSF50952">
    <property type="entry name" value="Soluble quinoprotein glucose dehydrogenase"/>
    <property type="match status" value="1"/>
</dbReference>
<evidence type="ECO:0000259" key="2">
    <source>
        <dbReference type="Pfam" id="PF07995"/>
    </source>
</evidence>
<dbReference type="PROSITE" id="PS51257">
    <property type="entry name" value="PROKAR_LIPOPROTEIN"/>
    <property type="match status" value="1"/>
</dbReference>
<dbReference type="Pfam" id="PF07995">
    <property type="entry name" value="GSDH"/>
    <property type="match status" value="1"/>
</dbReference>
<dbReference type="EMBL" id="SPVF01000128">
    <property type="protein sequence ID" value="TFW20783.1"/>
    <property type="molecule type" value="Genomic_DNA"/>
</dbReference>
<sequence length="484" mass="49410">MKTSRSPLQQLALAAAVALALALGACGGGGGSSGGPVTQPPPATTGSLAVTVASLPTGVAPALHITGPGGYAKDLTQGDTLTGLAAGSYTVTANSVTVGTTTYVPASAGQTVTVNGGATATVNVTYSPVALALGVSRYLTGLDAPVYLTAPAGDERQFVVERPGRIRVVQNGAVLATPFLDVSSRVYTGGEGGLLSMAFAPDYATSGAFYIYFIDANHDIVVERRTVSGNPNIANGTGAVEIIRIAHPTYTNHFGGQLAFGPDGMLYLGTGDGGGAGDPNGNAKNPLSLLGKMLRLDVSKASVTSPYLIPASNPFATLSSKRGEIWALGLRNPWRFSFDSGQLIIADVGQAAREEVDIVSATQGGLNFGWNVMEGTGCYSGSACSTTGFTPPVFEYSHGTGGVCSITGGYVYRGNAIPALTGHYLYSDYCAGFLRSFLYAGGSATQPTDWGVSGIGQIVSFGQDAQGELYMLSSDGSAYKIVKK</sequence>
<feature type="signal peptide" evidence="1">
    <location>
        <begin position="1"/>
        <end position="27"/>
    </location>
</feature>
<accession>A0A4Y9SH86</accession>
<evidence type="ECO:0000313" key="3">
    <source>
        <dbReference type="EMBL" id="TFW20783.1"/>
    </source>
</evidence>
<keyword evidence="4" id="KW-1185">Reference proteome</keyword>
<dbReference type="RefSeq" id="WP_135207027.1">
    <property type="nucleotide sequence ID" value="NZ_SPVF01000128.1"/>
</dbReference>
<comment type="caution">
    <text evidence="3">The sequence shown here is derived from an EMBL/GenBank/DDBJ whole genome shotgun (WGS) entry which is preliminary data.</text>
</comment>
<gene>
    <name evidence="3" type="ORF">E4L96_09760</name>
</gene>
<name>A0A4Y9SH86_9BURK</name>
<evidence type="ECO:0000256" key="1">
    <source>
        <dbReference type="SAM" id="SignalP"/>
    </source>
</evidence>
<organism evidence="3 4">
    <name type="scientific">Zemynaea arenosa</name>
    <dbReference type="NCBI Taxonomy" id="2561931"/>
    <lineage>
        <taxon>Bacteria</taxon>
        <taxon>Pseudomonadati</taxon>
        <taxon>Pseudomonadota</taxon>
        <taxon>Betaproteobacteria</taxon>
        <taxon>Burkholderiales</taxon>
        <taxon>Oxalobacteraceae</taxon>
        <taxon>Telluria group</taxon>
        <taxon>Zemynaea</taxon>
    </lineage>
</organism>
<feature type="domain" description="Glucose/Sorbosone dehydrogenase" evidence="2">
    <location>
        <begin position="150"/>
        <end position="476"/>
    </location>
</feature>
<keyword evidence="1" id="KW-0732">Signal</keyword>